<dbReference type="InterPro" id="IPR011335">
    <property type="entry name" value="Restrct_endonuc-II-like"/>
</dbReference>
<dbReference type="EC" id="5.6.2.4" evidence="15"/>
<comment type="catalytic activity">
    <reaction evidence="13 15">
        <text>Couples ATP hydrolysis with the unwinding of duplex DNA by translocating in the 3'-5' direction.</text>
        <dbReference type="EC" id="5.6.2.4"/>
    </reaction>
</comment>
<feature type="active site" description="For nuclease activity" evidence="15">
    <location>
        <position position="1105"/>
    </location>
</feature>
<feature type="region of interest" description="DNA-binding and helicase activity, interacts with RecC" evidence="15">
    <location>
        <begin position="1"/>
        <end position="864"/>
    </location>
</feature>
<dbReference type="InterPro" id="IPR014017">
    <property type="entry name" value="DNA_helicase_UvrD-like_C"/>
</dbReference>
<sequence length="1204" mass="132270">MSRQPFDPQTMPLDGIRLVEASAGTGKTFSLAGLYLRLLVEKKLCVRDILVMTFTRAATKELRERIRQRLVAAARIAGDPDAADPGRPDDAFAEAVITASGERRVDLARRLAEAAHCIDEATITTIHGFSQRAATDNAFDSALPFDRGEQVDDKLIYEEAIADYWRNRALGDNPDLGFVDWWSTPDDLDECLRDFRTRPHAQLAGPSNTEIEKAARELRETWTDDGKAFIDELRICWHDGVFKKQGLKKAIEHLGGIDEAIELLERALTKPAAIPGLPDGVAYLNDPDTEVMKRHLERGTALFDRPLARQLSRMQPLGRLAALREARDAVHSTARARKRQHRQYSFADMIEALHAAVTDATTGPRLADAMHATWPWALVDEFQDTDPLQYAILQRVYAGRESGGLILIGDPKQAIFGFRGGDVYAYLDAAADAGGHTYSLDTNFRSTQAVLDGIEALFRMPGEDSFLVEGIDYQGVQAGRPGQRQLVTNGTTQPAITLWHLAMEAPTKGVATNACQAACVGQIQRLLDREHGGMIRTRSVEQETFEQRAVAPRDIAVLVNTNRQAGDMQRALSAVGIPAVCLHRDSVFASEEARDVLHVLKAAASPTDEGVMRGALTGALLGYRLGDVIALADDEHHWQAATGRFQQAHEAWRDHGVLAMLQPLVQAGAEHLLTYLDGERRMSNYLQLAELLAEAESETFGMTGLLRWLREAIRQAGEPGGDDAAQLRLESDEALVRIATVHKAKGLEYPVVFLPFAPWLGVPPPQASPDQPPHQFHDDERRALVDVAGSDEAREGAIRETRAEGLRLLYVALTRAEIACFFPWGAANGTPDSALASLLHREDIAPTYWGGQKKSPPLDDARVRQQLETLAQRAPHAIGIPALPHDSGPPARMPTPAGEPGRARSDLPDPRPPWSVYSFTRLVHAAGPDRAMPGAEDEIDTDTTESEADATPLPELPGGTAFGSAVHSLLENAEPAAWPPPGGDIPAGHRNWVEWTLRRYGVALPDGAAGDAAVDATATMVQTGLYTPLPRIGPLAELPRQACLAEMEFVMRLNGQSLGALLDVLDAAGYARQLPRERQAELLRGLMHGFIDLVVEHDDRYYVLDHKTNYLGPNAEDYHGPALQAAVQRRHYDLQYLIYVTALHRFLRQRLADYDPETHLGGVLYLFLRGMAPDAGKRGIFFHRPDAGLIERLDDLLDQPEVAA</sequence>
<comment type="domain">
    <text evidence="15">The N-terminal DNA-binding domain is a ssDNA-dependent ATPase and has ATP-dependent 3'-5' helicase function. This domain interacts with RecC.</text>
</comment>
<feature type="domain" description="UvrD-like helicase ATP-binding" evidence="18">
    <location>
        <begin position="1"/>
        <end position="447"/>
    </location>
</feature>
<organism evidence="20 21">
    <name type="scientific">Spectribacter hydrogenoxidans</name>
    <dbReference type="NCBI Taxonomy" id="3075608"/>
    <lineage>
        <taxon>Bacteria</taxon>
        <taxon>Pseudomonadati</taxon>
        <taxon>Pseudomonadota</taxon>
        <taxon>Gammaproteobacteria</taxon>
        <taxon>Salinisphaerales</taxon>
        <taxon>Salinisphaeraceae</taxon>
        <taxon>Spectribacter</taxon>
    </lineage>
</organism>
<dbReference type="Pfam" id="PF00580">
    <property type="entry name" value="UvrD-helicase"/>
    <property type="match status" value="2"/>
</dbReference>
<protein>
    <recommendedName>
        <fullName evidence="15">RecBCD enzyme subunit RecB</fullName>
        <ecNumber evidence="15">3.1.11.5</ecNumber>
        <ecNumber evidence="15">5.6.2.4</ecNumber>
    </recommendedName>
    <alternativeName>
        <fullName evidence="15">DNA 3'-5' helicase subunit RecB</fullName>
    </alternativeName>
    <alternativeName>
        <fullName evidence="15">Exonuclease V subunit RecB</fullName>
        <shortName evidence="15">ExoV subunit RecB</shortName>
    </alternativeName>
    <alternativeName>
        <fullName evidence="15">Helicase/nuclease RecBCD subunit RecB</fullName>
    </alternativeName>
</protein>
<evidence type="ECO:0000256" key="17">
    <source>
        <dbReference type="SAM" id="MobiDB-lite"/>
    </source>
</evidence>
<keyword evidence="11 15" id="KW-0234">DNA repair</keyword>
<keyword evidence="21" id="KW-1185">Reference proteome</keyword>
<comment type="cofactor">
    <cofactor evidence="15">
        <name>Mg(2+)</name>
        <dbReference type="ChEBI" id="CHEBI:18420"/>
    </cofactor>
    <text evidence="15">Binds 1 Mg(2+) ion per subunit.</text>
</comment>
<dbReference type="GO" id="GO:0008854">
    <property type="term" value="F:exodeoxyribonuclease V activity"/>
    <property type="evidence" value="ECO:0007669"/>
    <property type="project" value="UniProtKB-EC"/>
</dbReference>
<proteinExistence type="inferred from homology"/>
<dbReference type="PROSITE" id="PS51217">
    <property type="entry name" value="UVRD_HELICASE_CTER"/>
    <property type="match status" value="1"/>
</dbReference>
<keyword evidence="12 15" id="KW-0413">Isomerase</keyword>
<evidence type="ECO:0000256" key="11">
    <source>
        <dbReference type="ARBA" id="ARBA00023204"/>
    </source>
</evidence>
<keyword evidence="8 15" id="KW-0067">ATP-binding</keyword>
<dbReference type="CDD" id="cd22352">
    <property type="entry name" value="RecB_C-like"/>
    <property type="match status" value="1"/>
</dbReference>
<dbReference type="PANTHER" id="PTHR11070">
    <property type="entry name" value="UVRD / RECB / PCRA DNA HELICASE FAMILY MEMBER"/>
    <property type="match status" value="1"/>
</dbReference>
<evidence type="ECO:0000256" key="15">
    <source>
        <dbReference type="HAMAP-Rule" id="MF_01485"/>
    </source>
</evidence>
<evidence type="ECO:0000256" key="7">
    <source>
        <dbReference type="ARBA" id="ARBA00022839"/>
    </source>
</evidence>
<keyword evidence="5 15" id="KW-0378">Hydrolase</keyword>
<evidence type="ECO:0000259" key="19">
    <source>
        <dbReference type="PROSITE" id="PS51217"/>
    </source>
</evidence>
<evidence type="ECO:0000256" key="3">
    <source>
        <dbReference type="ARBA" id="ARBA00022741"/>
    </source>
</evidence>
<evidence type="ECO:0000256" key="8">
    <source>
        <dbReference type="ARBA" id="ARBA00022840"/>
    </source>
</evidence>
<evidence type="ECO:0000259" key="18">
    <source>
        <dbReference type="PROSITE" id="PS51198"/>
    </source>
</evidence>
<evidence type="ECO:0000313" key="20">
    <source>
        <dbReference type="EMBL" id="MDT0634892.1"/>
    </source>
</evidence>
<comment type="function">
    <text evidence="15">A helicase/nuclease that prepares dsDNA breaks (DSB) for recombinational DNA repair. Binds to DSBs and unwinds DNA via a highly rapid and processive ATP-dependent bidirectional helicase activity. Unwinds dsDNA until it encounters a Chi (crossover hotspot instigator) sequence from the 3' direction. Cuts ssDNA a few nucleotides 3' to the Chi site. The properties and activities of the enzyme are changed at Chi. The Chi-altered holoenzyme produces a long 3'-ssDNA overhang and facilitates RecA-binding to the ssDNA for homologous DNA recombination and repair. Holoenzyme degrades any linearized DNA that is unable to undergo homologous recombination. In the holoenzyme this subunit contributes ATPase, 3'-5' helicase, exonuclease activity and loads RecA onto ssDNA.</text>
</comment>
<comment type="miscellaneous">
    <text evidence="15">In the RecBCD complex, RecB has a slow 3'-5' helicase, an exonuclease activity and loads RecA onto ssDNA, RecD has a fast 5'-3' helicase activity, while RecC stimulates the ATPase and processivity of the RecB helicase and contributes to recognition of the Chi site.</text>
</comment>
<comment type="catalytic activity">
    <reaction evidence="15">
        <text>Exonucleolytic cleavage (in the presence of ATP) in either 5'- to 3'- or 3'- to 5'-direction to yield 5'-phosphooligonucleotides.</text>
        <dbReference type="EC" id="3.1.11.5"/>
    </reaction>
</comment>
<dbReference type="HAMAP" id="MF_01485">
    <property type="entry name" value="RecB"/>
    <property type="match status" value="1"/>
</dbReference>
<comment type="similarity">
    <text evidence="15">Belongs to the helicase family. UvrD subfamily.</text>
</comment>
<reference evidence="20 21" key="1">
    <citation type="submission" date="2023-09" db="EMBL/GenBank/DDBJ databases">
        <authorList>
            <person name="Rey-Velasco X."/>
        </authorList>
    </citation>
    <scope>NUCLEOTIDE SEQUENCE [LARGE SCALE GENOMIC DNA]</scope>
    <source>
        <strain evidence="20 21">W335</strain>
    </source>
</reference>
<keyword evidence="7 15" id="KW-0269">Exonuclease</keyword>
<dbReference type="PANTHER" id="PTHR11070:SF23">
    <property type="entry name" value="RECBCD ENZYME SUBUNIT RECB"/>
    <property type="match status" value="1"/>
</dbReference>
<evidence type="ECO:0000256" key="2">
    <source>
        <dbReference type="ARBA" id="ARBA00022723"/>
    </source>
</evidence>
<feature type="compositionally biased region" description="Acidic residues" evidence="17">
    <location>
        <begin position="935"/>
        <end position="948"/>
    </location>
</feature>
<dbReference type="Gene3D" id="3.90.320.10">
    <property type="match status" value="1"/>
</dbReference>
<comment type="catalytic activity">
    <reaction evidence="14 15">
        <text>ATP + H2O = ADP + phosphate + H(+)</text>
        <dbReference type="Rhea" id="RHEA:13065"/>
        <dbReference type="ChEBI" id="CHEBI:15377"/>
        <dbReference type="ChEBI" id="CHEBI:15378"/>
        <dbReference type="ChEBI" id="CHEBI:30616"/>
        <dbReference type="ChEBI" id="CHEBI:43474"/>
        <dbReference type="ChEBI" id="CHEBI:456216"/>
        <dbReference type="EC" id="5.6.2.4"/>
    </reaction>
</comment>
<evidence type="ECO:0000256" key="6">
    <source>
        <dbReference type="ARBA" id="ARBA00022806"/>
    </source>
</evidence>
<keyword evidence="4 15" id="KW-0227">DNA damage</keyword>
<accession>A0ABU3BZZ4</accession>
<dbReference type="Gene3D" id="3.40.50.300">
    <property type="entry name" value="P-loop containing nucleotide triphosphate hydrolases"/>
    <property type="match status" value="2"/>
</dbReference>
<feature type="region of interest" description="Nuclease activity, interacts with RecD and RecA" evidence="15">
    <location>
        <begin position="913"/>
        <end position="1204"/>
    </location>
</feature>
<keyword evidence="2 15" id="KW-0479">Metal-binding</keyword>
<evidence type="ECO:0000256" key="4">
    <source>
        <dbReference type="ARBA" id="ARBA00022763"/>
    </source>
</evidence>
<dbReference type="Gene3D" id="1.10.486.10">
    <property type="entry name" value="PCRA, domain 4"/>
    <property type="match status" value="1"/>
</dbReference>
<evidence type="ECO:0000256" key="5">
    <source>
        <dbReference type="ARBA" id="ARBA00022801"/>
    </source>
</evidence>
<dbReference type="InterPro" id="IPR004586">
    <property type="entry name" value="RecB"/>
</dbReference>
<dbReference type="Gene3D" id="1.10.3170.10">
    <property type="entry name" value="Recbcd, chain B, domain 2"/>
    <property type="match status" value="1"/>
</dbReference>
<dbReference type="EMBL" id="JAVRIB010000007">
    <property type="protein sequence ID" value="MDT0634892.1"/>
    <property type="molecule type" value="Genomic_DNA"/>
</dbReference>
<gene>
    <name evidence="15 20" type="primary">recB</name>
    <name evidence="20" type="ORF">RM532_07955</name>
</gene>
<dbReference type="Proteomes" id="UP001251857">
    <property type="component" value="Unassembled WGS sequence"/>
</dbReference>
<dbReference type="SUPFAM" id="SSF52540">
    <property type="entry name" value="P-loop containing nucleoside triphosphate hydrolases"/>
    <property type="match status" value="1"/>
</dbReference>
<dbReference type="InterPro" id="IPR027417">
    <property type="entry name" value="P-loop_NTPase"/>
</dbReference>
<feature type="binding site" evidence="16">
    <location>
        <begin position="21"/>
        <end position="28"/>
    </location>
    <ligand>
        <name>ATP</name>
        <dbReference type="ChEBI" id="CHEBI:30616"/>
    </ligand>
</feature>
<keyword evidence="6 15" id="KW-0347">Helicase</keyword>
<evidence type="ECO:0000256" key="13">
    <source>
        <dbReference type="ARBA" id="ARBA00034617"/>
    </source>
</evidence>
<evidence type="ECO:0000256" key="10">
    <source>
        <dbReference type="ARBA" id="ARBA00023125"/>
    </source>
</evidence>
<feature type="binding site" evidence="15">
    <location>
        <position position="967"/>
    </location>
    <ligand>
        <name>Mg(2+)</name>
        <dbReference type="ChEBI" id="CHEBI:18420"/>
    </ligand>
</feature>
<keyword evidence="3 15" id="KW-0547">Nucleotide-binding</keyword>
<dbReference type="InterPro" id="IPR000212">
    <property type="entry name" value="DNA_helicase_UvrD/REP"/>
</dbReference>
<dbReference type="InterPro" id="IPR014016">
    <property type="entry name" value="UvrD-like_ATP-bd"/>
</dbReference>
<dbReference type="Pfam" id="PF13361">
    <property type="entry name" value="UvrD_C"/>
    <property type="match status" value="1"/>
</dbReference>
<name>A0ABU3BZZ4_9GAMM</name>
<evidence type="ECO:0000256" key="16">
    <source>
        <dbReference type="PROSITE-ProRule" id="PRU00560"/>
    </source>
</evidence>
<evidence type="ECO:0000256" key="1">
    <source>
        <dbReference type="ARBA" id="ARBA00022722"/>
    </source>
</evidence>
<comment type="domain">
    <text evidence="15">The C-terminal domain has nuclease activity and interacts with RecD. It interacts with RecA, facilitating its loading onto ssDNA.</text>
</comment>
<evidence type="ECO:0000313" key="21">
    <source>
        <dbReference type="Proteomes" id="UP001251857"/>
    </source>
</evidence>
<dbReference type="NCBIfam" id="TIGR00609">
    <property type="entry name" value="recB"/>
    <property type="match status" value="1"/>
</dbReference>
<comment type="subunit">
    <text evidence="15">Heterotrimer of RecB, RecC and RecD. All subunits contribute to DNA-binding. Interacts with RecA.</text>
</comment>
<dbReference type="RefSeq" id="WP_311652714.1">
    <property type="nucleotide sequence ID" value="NZ_JAVRIB010000007.1"/>
</dbReference>
<keyword evidence="9 15" id="KW-0460">Magnesium</keyword>
<feature type="binding site" evidence="15">
    <location>
        <position position="1105"/>
    </location>
    <ligand>
        <name>Mg(2+)</name>
        <dbReference type="ChEBI" id="CHEBI:18420"/>
    </ligand>
</feature>
<keyword evidence="1 15" id="KW-0540">Nuclease</keyword>
<feature type="region of interest" description="Disordered" evidence="17">
    <location>
        <begin position="874"/>
        <end position="911"/>
    </location>
</feature>
<feature type="binding site" evidence="15">
    <location>
        <position position="1092"/>
    </location>
    <ligand>
        <name>Mg(2+)</name>
        <dbReference type="ChEBI" id="CHEBI:18420"/>
    </ligand>
</feature>
<comment type="caution">
    <text evidence="20">The sequence shown here is derived from an EMBL/GenBank/DDBJ whole genome shotgun (WGS) entry which is preliminary data.</text>
</comment>
<keyword evidence="10 15" id="KW-0238">DNA-binding</keyword>
<evidence type="ECO:0000256" key="14">
    <source>
        <dbReference type="ARBA" id="ARBA00048988"/>
    </source>
</evidence>
<dbReference type="EC" id="3.1.11.5" evidence="15"/>
<feature type="region of interest" description="Disordered" evidence="17">
    <location>
        <begin position="927"/>
        <end position="956"/>
    </location>
</feature>
<dbReference type="SUPFAM" id="SSF52980">
    <property type="entry name" value="Restriction endonuclease-like"/>
    <property type="match status" value="1"/>
</dbReference>
<evidence type="ECO:0000256" key="9">
    <source>
        <dbReference type="ARBA" id="ARBA00022842"/>
    </source>
</evidence>
<evidence type="ECO:0000256" key="12">
    <source>
        <dbReference type="ARBA" id="ARBA00023235"/>
    </source>
</evidence>
<dbReference type="InterPro" id="IPR011604">
    <property type="entry name" value="PDDEXK-like_dom_sf"/>
</dbReference>
<feature type="domain" description="UvrD-like helicase C-terminal" evidence="19">
    <location>
        <begin position="477"/>
        <end position="746"/>
    </location>
</feature>
<dbReference type="PROSITE" id="PS51198">
    <property type="entry name" value="UVRD_HELICASE_ATP_BIND"/>
    <property type="match status" value="1"/>
</dbReference>